<dbReference type="GO" id="GO:0046872">
    <property type="term" value="F:metal ion binding"/>
    <property type="evidence" value="ECO:0007669"/>
    <property type="project" value="UniProtKB-KW"/>
</dbReference>
<evidence type="ECO:0000256" key="3">
    <source>
        <dbReference type="SAM" id="MobiDB-lite"/>
    </source>
</evidence>
<evidence type="ECO:0000259" key="5">
    <source>
        <dbReference type="Pfam" id="PF25597"/>
    </source>
</evidence>
<dbReference type="GO" id="GO:0003676">
    <property type="term" value="F:nucleic acid binding"/>
    <property type="evidence" value="ECO:0007669"/>
    <property type="project" value="InterPro"/>
</dbReference>
<dbReference type="PANTHER" id="PTHR42648">
    <property type="entry name" value="TRANSPOSASE, PUTATIVE-RELATED"/>
    <property type="match status" value="1"/>
</dbReference>
<evidence type="ECO:0000256" key="1">
    <source>
        <dbReference type="ARBA" id="ARBA00022723"/>
    </source>
</evidence>
<accession>A0A2N9G747</accession>
<organism evidence="6">
    <name type="scientific">Fagus sylvatica</name>
    <name type="common">Beechnut</name>
    <dbReference type="NCBI Taxonomy" id="28930"/>
    <lineage>
        <taxon>Eukaryota</taxon>
        <taxon>Viridiplantae</taxon>
        <taxon>Streptophyta</taxon>
        <taxon>Embryophyta</taxon>
        <taxon>Tracheophyta</taxon>
        <taxon>Spermatophyta</taxon>
        <taxon>Magnoliopsida</taxon>
        <taxon>eudicotyledons</taxon>
        <taxon>Gunneridae</taxon>
        <taxon>Pentapetalae</taxon>
        <taxon>rosids</taxon>
        <taxon>fabids</taxon>
        <taxon>Fagales</taxon>
        <taxon>Fagaceae</taxon>
        <taxon>Fagus</taxon>
    </lineage>
</organism>
<dbReference type="Pfam" id="PF07727">
    <property type="entry name" value="RVT_2"/>
    <property type="match status" value="1"/>
</dbReference>
<feature type="region of interest" description="Disordered" evidence="3">
    <location>
        <begin position="330"/>
        <end position="354"/>
    </location>
</feature>
<evidence type="ECO:0000256" key="2">
    <source>
        <dbReference type="ARBA" id="ARBA00022801"/>
    </source>
</evidence>
<dbReference type="InterPro" id="IPR057670">
    <property type="entry name" value="SH3_retrovirus"/>
</dbReference>
<dbReference type="PANTHER" id="PTHR42648:SF27">
    <property type="entry name" value="RNA-DIRECTED DNA POLYMERASE"/>
    <property type="match status" value="1"/>
</dbReference>
<evidence type="ECO:0000259" key="4">
    <source>
        <dbReference type="Pfam" id="PF07727"/>
    </source>
</evidence>
<dbReference type="InterPro" id="IPR013103">
    <property type="entry name" value="RVT_2"/>
</dbReference>
<dbReference type="InterPro" id="IPR036397">
    <property type="entry name" value="RNaseH_sf"/>
</dbReference>
<gene>
    <name evidence="6" type="ORF">FSB_LOCUS23071</name>
</gene>
<feature type="domain" description="Retroviral polymerase SH3-like" evidence="5">
    <location>
        <begin position="245"/>
        <end position="308"/>
    </location>
</feature>
<dbReference type="GO" id="GO:0016787">
    <property type="term" value="F:hydrolase activity"/>
    <property type="evidence" value="ECO:0007669"/>
    <property type="project" value="UniProtKB-KW"/>
</dbReference>
<dbReference type="InterPro" id="IPR012337">
    <property type="entry name" value="RNaseH-like_sf"/>
</dbReference>
<dbReference type="InterPro" id="IPR039537">
    <property type="entry name" value="Retrotran_Ty1/copia-like"/>
</dbReference>
<dbReference type="Pfam" id="PF25597">
    <property type="entry name" value="SH3_retrovirus"/>
    <property type="match status" value="1"/>
</dbReference>
<proteinExistence type="predicted"/>
<name>A0A2N9G747_FAGSY</name>
<dbReference type="CDD" id="cd09272">
    <property type="entry name" value="RNase_HI_RT_Ty1"/>
    <property type="match status" value="1"/>
</dbReference>
<evidence type="ECO:0000313" key="6">
    <source>
        <dbReference type="EMBL" id="SPC95189.1"/>
    </source>
</evidence>
<protein>
    <submittedName>
        <fullName evidence="6">Uncharacterized protein</fullName>
    </submittedName>
</protein>
<dbReference type="SUPFAM" id="SSF53098">
    <property type="entry name" value="Ribonuclease H-like"/>
    <property type="match status" value="1"/>
</dbReference>
<dbReference type="EMBL" id="OIVN01001547">
    <property type="protein sequence ID" value="SPC95189.1"/>
    <property type="molecule type" value="Genomic_DNA"/>
</dbReference>
<reference evidence="6" key="1">
    <citation type="submission" date="2018-02" db="EMBL/GenBank/DDBJ databases">
        <authorList>
            <person name="Cohen D.B."/>
            <person name="Kent A.D."/>
        </authorList>
    </citation>
    <scope>NUCLEOTIDE SEQUENCE</scope>
</reference>
<dbReference type="AlphaFoldDB" id="A0A2N9G747"/>
<sequence length="675" mass="76575">MSAMVRELKATGNNLTDEQQIQVVIRSLPNSWEQMKLNMTHNESIQTLEDLSCHLELETECRVAQGQRAQGQNTRATDHVVRDRVGFVEYHRVPAGSRWMRIGNESRVGGAWEWHLQTPVASMTRLAREGLLGPLAKVNLPTCEHCLAGKSTRKLFGKGIKATIPLELIHSDVCGPMNVRARHGVSYFITFIDDFTRYGHVYLGDALMAVAYILNRVPSKSVPSTPYEFWFGKKPDLSNLRPWGCVGYVHNATHKHGKLGPRANKCVFIRYSDESKGYVMLGEHPDREVIEIMSRDVEFMENDFPSKGDVGQSLELHEMVKSWDDTLATNPRDSGRKITPSGRESFISAAQDDTEPRSYDEAMSSLTYNEWMTIMKDEMDSMRTNQVWELVDLPPRRKSIGNKWVLKIKRKADGSIDKYKVRLVAKGYTQREGVDYEETFSLVDKGEASFVLGVKILRDRSRKLLGLSQETYIRKVLERFHMQDCKPIDTPVGKGDSLSSEMCPKTQAKIESMAQVSYANDIVMPDWVGDLDERKSTSGYTFLLSGGAITWCSKKQSCVALSMMESEYVACFTAVQEAVWLRRFLQCLDIVASAMDPVTIYSDSMAALAYAKDPKYHKKTKYIEIKYHCIRDMVANKEVFLEHISTKNMLVDPLTKPIARDPFHGHIKGLGLHRV</sequence>
<feature type="domain" description="Reverse transcriptase Ty1/copia-type" evidence="4">
    <location>
        <begin position="385"/>
        <end position="443"/>
    </location>
</feature>
<keyword evidence="1" id="KW-0479">Metal-binding</keyword>
<dbReference type="Gene3D" id="3.30.420.10">
    <property type="entry name" value="Ribonuclease H-like superfamily/Ribonuclease H"/>
    <property type="match status" value="1"/>
</dbReference>
<keyword evidence="2" id="KW-0378">Hydrolase</keyword>